<protein>
    <submittedName>
        <fullName evidence="1">Uncharacterized protein</fullName>
    </submittedName>
</protein>
<proteinExistence type="predicted"/>
<dbReference type="EMBL" id="FLUA01000049">
    <property type="protein sequence ID" value="SBV66197.1"/>
    <property type="molecule type" value="Genomic_DNA"/>
</dbReference>
<organism evidence="1">
    <name type="scientific">uncultured Citrobacter sp</name>
    <dbReference type="NCBI Taxonomy" id="200446"/>
    <lineage>
        <taxon>Bacteria</taxon>
        <taxon>Pseudomonadati</taxon>
        <taxon>Pseudomonadota</taxon>
        <taxon>Gammaproteobacteria</taxon>
        <taxon>Enterobacterales</taxon>
        <taxon>Enterobacteriaceae</taxon>
        <taxon>Citrobacter</taxon>
        <taxon>environmental samples</taxon>
    </lineage>
</organism>
<gene>
    <name evidence="1" type="ORF">KL86CIT2_50049</name>
</gene>
<dbReference type="AlphaFoldDB" id="A0A212II81"/>
<dbReference type="Gene3D" id="1.10.10.10">
    <property type="entry name" value="Winged helix-like DNA-binding domain superfamily/Winged helix DNA-binding domain"/>
    <property type="match status" value="1"/>
</dbReference>
<reference evidence="1" key="1">
    <citation type="submission" date="2016-04" db="EMBL/GenBank/DDBJ databases">
        <authorList>
            <person name="Evans L.H."/>
            <person name="Alamgir A."/>
            <person name="Owens N."/>
            <person name="Weber N.D."/>
            <person name="Virtaneva K."/>
            <person name="Barbian K."/>
            <person name="Babar A."/>
            <person name="Rosenke K."/>
        </authorList>
    </citation>
    <scope>NUCLEOTIDE SEQUENCE</scope>
    <source>
        <strain evidence="1">86-2</strain>
    </source>
</reference>
<sequence>MPDYLEVIMSRAERRSWTAYELSVIEKHAGKLSLQQIAERLGRSPASVSSMASRMALSLAIDPVDTHDAWLCCELYKEGLSIAVIAEKMELSRRIVSNIVFRG</sequence>
<evidence type="ECO:0000313" key="1">
    <source>
        <dbReference type="EMBL" id="SBV66197.1"/>
    </source>
</evidence>
<accession>A0A212II81</accession>
<name>A0A212II81_9ENTR</name>
<dbReference type="InterPro" id="IPR036388">
    <property type="entry name" value="WH-like_DNA-bd_sf"/>
</dbReference>